<dbReference type="InterPro" id="IPR038765">
    <property type="entry name" value="Papain-like_cys_pep_sf"/>
</dbReference>
<gene>
    <name evidence="3" type="ORF">HHUSO_G33450</name>
</gene>
<proteinExistence type="predicted"/>
<sequence>MCSVSVNRSDHEHLTASLKSDPQNQLSMDKSTRICTFENTFLNCWFNSVMQCFLNITILNNNLKSFPESEIQKRTSIPNGLVSLLTTAVHNPGCIFPKTVIGPILKEISKVIPHLEFNRENDPIDLIIPFLKWVRHVNFCTQVEARHIGTCVTCGNTVVTSNNEFTSVINVMLLTEVPNTVEKLSNAELIDGEAPQKCVFCRSQVKRQTLCITCPLVISLPRAQHNVVLHTQVSSSHTVYLKMCDGKQRQYNSIICHAGKSVTRGGHYWSVLMKNNNSKKIANDLNVVDALPSCNQEETCGVYYFFEKTNMKDISTELSGNKNSPHYASCDKNNTLQVRDQSLNDNDLTICKTQHLISMGSGSKFKIVLDLLNCTAAMQQSYIRLLHAHSKYPNITFKNILLNVDKIKSISTHPHSNIKHEFSNTVHLIKDFLNINLSAHFLADNLLYVKLLYTFVCKCGERQTYMNKKCSIISMISGNI</sequence>
<comment type="caution">
    <text evidence="3">The sequence shown here is derived from an EMBL/GenBank/DDBJ whole genome shotgun (WGS) entry which is preliminary data.</text>
</comment>
<dbReference type="EMBL" id="JAHFZB010000043">
    <property type="protein sequence ID" value="KAK6468651.1"/>
    <property type="molecule type" value="Genomic_DNA"/>
</dbReference>
<dbReference type="InterPro" id="IPR028889">
    <property type="entry name" value="USP"/>
</dbReference>
<dbReference type="SUPFAM" id="SSF54001">
    <property type="entry name" value="Cysteine proteinases"/>
    <property type="match status" value="1"/>
</dbReference>
<name>A0ABR0Y8B4_HUSHU</name>
<dbReference type="Pfam" id="PF00443">
    <property type="entry name" value="UCH"/>
    <property type="match status" value="1"/>
</dbReference>
<evidence type="ECO:0000313" key="4">
    <source>
        <dbReference type="Proteomes" id="UP001369086"/>
    </source>
</evidence>
<feature type="domain" description="USP" evidence="2">
    <location>
        <begin position="35"/>
        <end position="309"/>
    </location>
</feature>
<feature type="region of interest" description="Disordered" evidence="1">
    <location>
        <begin position="1"/>
        <end position="25"/>
    </location>
</feature>
<evidence type="ECO:0000259" key="2">
    <source>
        <dbReference type="PROSITE" id="PS50235"/>
    </source>
</evidence>
<dbReference type="Gene3D" id="3.90.70.10">
    <property type="entry name" value="Cysteine proteinases"/>
    <property type="match status" value="1"/>
</dbReference>
<keyword evidence="4" id="KW-1185">Reference proteome</keyword>
<reference evidence="3 4" key="1">
    <citation type="submission" date="2021-05" db="EMBL/GenBank/DDBJ databases">
        <authorList>
            <person name="Zahm M."/>
            <person name="Klopp C."/>
            <person name="Cabau C."/>
            <person name="Kuhl H."/>
            <person name="Suciu R."/>
            <person name="Ciorpac M."/>
            <person name="Holostenco D."/>
            <person name="Gessner J."/>
            <person name="Wuertz S."/>
            <person name="Hohne C."/>
            <person name="Stock M."/>
            <person name="Gislard M."/>
            <person name="Lluch J."/>
            <person name="Milhes M."/>
            <person name="Lampietro C."/>
            <person name="Lopez Roques C."/>
            <person name="Donnadieu C."/>
            <person name="Du K."/>
            <person name="Schartl M."/>
            <person name="Guiguen Y."/>
        </authorList>
    </citation>
    <scope>NUCLEOTIDE SEQUENCE [LARGE SCALE GENOMIC DNA]</scope>
    <source>
        <strain evidence="3">Hh-F2</strain>
        <tissue evidence="3">Blood</tissue>
    </source>
</reference>
<evidence type="ECO:0000256" key="1">
    <source>
        <dbReference type="SAM" id="MobiDB-lite"/>
    </source>
</evidence>
<organism evidence="3 4">
    <name type="scientific">Huso huso</name>
    <name type="common">Beluga</name>
    <name type="synonym">Acipenser huso</name>
    <dbReference type="NCBI Taxonomy" id="61971"/>
    <lineage>
        <taxon>Eukaryota</taxon>
        <taxon>Metazoa</taxon>
        <taxon>Chordata</taxon>
        <taxon>Craniata</taxon>
        <taxon>Vertebrata</taxon>
        <taxon>Euteleostomi</taxon>
        <taxon>Actinopterygii</taxon>
        <taxon>Chondrostei</taxon>
        <taxon>Acipenseriformes</taxon>
        <taxon>Acipenseridae</taxon>
        <taxon>Huso</taxon>
    </lineage>
</organism>
<accession>A0ABR0Y8B4</accession>
<dbReference type="InterPro" id="IPR001394">
    <property type="entry name" value="Peptidase_C19_UCH"/>
</dbReference>
<dbReference type="PROSITE" id="PS50235">
    <property type="entry name" value="USP_3"/>
    <property type="match status" value="1"/>
</dbReference>
<evidence type="ECO:0000313" key="3">
    <source>
        <dbReference type="EMBL" id="KAK6468651.1"/>
    </source>
</evidence>
<protein>
    <recommendedName>
        <fullName evidence="2">USP domain-containing protein</fullName>
    </recommendedName>
</protein>
<dbReference type="Proteomes" id="UP001369086">
    <property type="component" value="Unassembled WGS sequence"/>
</dbReference>